<proteinExistence type="predicted"/>
<feature type="chain" id="PRO_5040837378" evidence="1">
    <location>
        <begin position="18"/>
        <end position="187"/>
    </location>
</feature>
<sequence length="187" mass="21384">MRNILIIFLLAPLFMNAQDRSFEPGGDHPYGMIHPDAPIQTADFAPMLGVNTCISVVRNPDGTWQDSLKMIWTFKYIMNGSAVQDEVFSENNRYAGSIRKYNSDSAKWFVTYYSSASLPPYPHWTGNKQENGDIVLHRPQPSPQGQAGDSRLTFYEIGENSFNWIGEWVSENGSVIYPFWKIFCKRE</sequence>
<evidence type="ECO:0000313" key="2">
    <source>
        <dbReference type="EMBL" id="MCA6074256.1"/>
    </source>
</evidence>
<keyword evidence="1" id="KW-0732">Signal</keyword>
<dbReference type="EMBL" id="JAIXNE010000001">
    <property type="protein sequence ID" value="MCA6074256.1"/>
    <property type="molecule type" value="Genomic_DNA"/>
</dbReference>
<name>A0A9X1HLU3_9BACT</name>
<dbReference type="Proteomes" id="UP001139409">
    <property type="component" value="Unassembled WGS sequence"/>
</dbReference>
<organism evidence="2 3">
    <name type="scientific">Fulvivirga sedimenti</name>
    <dbReference type="NCBI Taxonomy" id="2879465"/>
    <lineage>
        <taxon>Bacteria</taxon>
        <taxon>Pseudomonadati</taxon>
        <taxon>Bacteroidota</taxon>
        <taxon>Cytophagia</taxon>
        <taxon>Cytophagales</taxon>
        <taxon>Fulvivirgaceae</taxon>
        <taxon>Fulvivirga</taxon>
    </lineage>
</organism>
<feature type="signal peptide" evidence="1">
    <location>
        <begin position="1"/>
        <end position="17"/>
    </location>
</feature>
<dbReference type="AlphaFoldDB" id="A0A9X1HLU3"/>
<keyword evidence="3" id="KW-1185">Reference proteome</keyword>
<gene>
    <name evidence="2" type="ORF">LDX50_05215</name>
</gene>
<accession>A0A9X1HLU3</accession>
<dbReference type="RefSeq" id="WP_225697352.1">
    <property type="nucleotide sequence ID" value="NZ_JAIXNE010000001.1"/>
</dbReference>
<comment type="caution">
    <text evidence="2">The sequence shown here is derived from an EMBL/GenBank/DDBJ whole genome shotgun (WGS) entry which is preliminary data.</text>
</comment>
<reference evidence="2" key="1">
    <citation type="submission" date="2021-09" db="EMBL/GenBank/DDBJ databases">
        <title>Fulvivirga sp. isolated from coastal sediment.</title>
        <authorList>
            <person name="Yu H."/>
        </authorList>
    </citation>
    <scope>NUCLEOTIDE SEQUENCE</scope>
    <source>
        <strain evidence="2">1062</strain>
    </source>
</reference>
<protein>
    <submittedName>
        <fullName evidence="2">Uncharacterized protein</fullName>
    </submittedName>
</protein>
<evidence type="ECO:0000256" key="1">
    <source>
        <dbReference type="SAM" id="SignalP"/>
    </source>
</evidence>
<evidence type="ECO:0000313" key="3">
    <source>
        <dbReference type="Proteomes" id="UP001139409"/>
    </source>
</evidence>